<dbReference type="EMBL" id="CADCTQ010000569">
    <property type="protein sequence ID" value="CAA9319742.1"/>
    <property type="molecule type" value="Genomic_DNA"/>
</dbReference>
<evidence type="ECO:0000313" key="2">
    <source>
        <dbReference type="EMBL" id="CAA9319742.1"/>
    </source>
</evidence>
<proteinExistence type="predicted"/>
<name>A0A6J4L569_9SPHI</name>
<reference evidence="2" key="1">
    <citation type="submission" date="2020-02" db="EMBL/GenBank/DDBJ databases">
        <authorList>
            <person name="Meier V. D."/>
        </authorList>
    </citation>
    <scope>NUCLEOTIDE SEQUENCE</scope>
    <source>
        <strain evidence="2">AVDCRST_MAG56</strain>
    </source>
</reference>
<dbReference type="AlphaFoldDB" id="A0A6J4L569"/>
<protein>
    <submittedName>
        <fullName evidence="2">Uncharacterized protein</fullName>
    </submittedName>
</protein>
<accession>A0A6J4L569</accession>
<organism evidence="2">
    <name type="scientific">uncultured Cytophagales bacterium</name>
    <dbReference type="NCBI Taxonomy" id="158755"/>
    <lineage>
        <taxon>Bacteria</taxon>
        <taxon>Pseudomonadati</taxon>
        <taxon>Bacteroidota</taxon>
        <taxon>Sphingobacteriia</taxon>
        <taxon>Sphingobacteriales</taxon>
        <taxon>environmental samples</taxon>
    </lineage>
</organism>
<sequence>MIESDFSPRKVCNDNHPRPLLPKRRGAVPMHPADGERLT</sequence>
<feature type="compositionally biased region" description="Basic and acidic residues" evidence="1">
    <location>
        <begin position="1"/>
        <end position="17"/>
    </location>
</feature>
<evidence type="ECO:0000256" key="1">
    <source>
        <dbReference type="SAM" id="MobiDB-lite"/>
    </source>
</evidence>
<feature type="region of interest" description="Disordered" evidence="1">
    <location>
        <begin position="1"/>
        <end position="39"/>
    </location>
</feature>
<gene>
    <name evidence="2" type="ORF">AVDCRST_MAG56-6839</name>
</gene>